<reference evidence="2 3" key="1">
    <citation type="submission" date="2020-06" db="EMBL/GenBank/DDBJ databases">
        <authorList>
            <person name="Li R."/>
            <person name="Bekaert M."/>
        </authorList>
    </citation>
    <scope>NUCLEOTIDE SEQUENCE [LARGE SCALE GENOMIC DNA]</scope>
    <source>
        <strain evidence="3">wild</strain>
    </source>
</reference>
<accession>A0A6J8DXP6</accession>
<gene>
    <name evidence="2" type="ORF">MCOR_45829</name>
</gene>
<sequence>MKIWDYIKENQVWVSKSLPSSAKQYINQYLNTSQMEQDGPSRTEIELHTASLLLQTNIFVYCKSGVHWTWKKYSPFNSTVHHGIYLYMDRNKFDVVVAVENSKFPPNLNKNEYYYQDPKKTAMINTRKRKQEQITNLNNKRYKLDDQFRHTQQQKTSDKYKLDAQYRSRQMHMQKQKYAFDASYALKKKTICKVAILKL</sequence>
<dbReference type="EMBL" id="CACVKT020008111">
    <property type="protein sequence ID" value="CAC5412857.1"/>
    <property type="molecule type" value="Genomic_DNA"/>
</dbReference>
<name>A0A6J8DXP6_MYTCO</name>
<evidence type="ECO:0000313" key="2">
    <source>
        <dbReference type="EMBL" id="CAC5412857.1"/>
    </source>
</evidence>
<dbReference type="AlphaFoldDB" id="A0A6J8DXP6"/>
<protein>
    <submittedName>
        <fullName evidence="2">Uncharacterized protein</fullName>
    </submittedName>
</protein>
<evidence type="ECO:0000313" key="3">
    <source>
        <dbReference type="Proteomes" id="UP000507470"/>
    </source>
</evidence>
<keyword evidence="3" id="KW-1185">Reference proteome</keyword>
<evidence type="ECO:0000256" key="1">
    <source>
        <dbReference type="SAM" id="Coils"/>
    </source>
</evidence>
<keyword evidence="1" id="KW-0175">Coiled coil</keyword>
<feature type="coiled-coil region" evidence="1">
    <location>
        <begin position="120"/>
        <end position="147"/>
    </location>
</feature>
<dbReference type="Proteomes" id="UP000507470">
    <property type="component" value="Unassembled WGS sequence"/>
</dbReference>
<proteinExistence type="predicted"/>
<organism evidence="2 3">
    <name type="scientific">Mytilus coruscus</name>
    <name type="common">Sea mussel</name>
    <dbReference type="NCBI Taxonomy" id="42192"/>
    <lineage>
        <taxon>Eukaryota</taxon>
        <taxon>Metazoa</taxon>
        <taxon>Spiralia</taxon>
        <taxon>Lophotrochozoa</taxon>
        <taxon>Mollusca</taxon>
        <taxon>Bivalvia</taxon>
        <taxon>Autobranchia</taxon>
        <taxon>Pteriomorphia</taxon>
        <taxon>Mytilida</taxon>
        <taxon>Mytiloidea</taxon>
        <taxon>Mytilidae</taxon>
        <taxon>Mytilinae</taxon>
        <taxon>Mytilus</taxon>
    </lineage>
</organism>